<dbReference type="Pfam" id="PF17940">
    <property type="entry name" value="TetR_C_31"/>
    <property type="match status" value="1"/>
</dbReference>
<reference evidence="4" key="2">
    <citation type="submission" date="2019-10" db="EMBL/GenBank/DDBJ databases">
        <title>Draft genome sequence of Rhodococcus aetherivorans JCM 14343.</title>
        <authorList>
            <person name="Inoue D."/>
            <person name="Nakazawa M."/>
            <person name="Yamamoto N."/>
            <person name="Sei K."/>
            <person name="Ike M."/>
        </authorList>
    </citation>
    <scope>NUCLEOTIDE SEQUENCE</scope>
    <source>
        <strain evidence="4">JCM 14343</strain>
    </source>
</reference>
<reference evidence="4 6" key="1">
    <citation type="journal article" date="2018" name="Biodegradation">
        <title>1,4-Dioxane degradation characteristics of Rhodococcus aetherivorans JCM 14343.</title>
        <authorList>
            <person name="Inoue D."/>
            <person name="Tsunoda T."/>
            <person name="Yamamoto N."/>
            <person name="Ike M."/>
            <person name="Sei K."/>
        </authorList>
    </citation>
    <scope>NUCLEOTIDE SEQUENCE [LARGE SCALE GENOMIC DNA]</scope>
    <source>
        <strain evidence="4 6">JCM 14343</strain>
    </source>
</reference>
<dbReference type="EMBL" id="BLAH01000086">
    <property type="protein sequence ID" value="GES37559.1"/>
    <property type="molecule type" value="Genomic_DNA"/>
</dbReference>
<feature type="DNA-binding region" description="H-T-H motif" evidence="2">
    <location>
        <begin position="28"/>
        <end position="47"/>
    </location>
</feature>
<dbReference type="Proteomes" id="UP000325466">
    <property type="component" value="Unassembled WGS sequence"/>
</dbReference>
<accession>A0A059MW11</accession>
<organism evidence="5 7">
    <name type="scientific">Rhodococcus aetherivorans</name>
    <dbReference type="NCBI Taxonomy" id="191292"/>
    <lineage>
        <taxon>Bacteria</taxon>
        <taxon>Bacillati</taxon>
        <taxon>Actinomycetota</taxon>
        <taxon>Actinomycetes</taxon>
        <taxon>Mycobacteriales</taxon>
        <taxon>Nocardiaceae</taxon>
        <taxon>Rhodococcus</taxon>
    </lineage>
</organism>
<dbReference type="EMBL" id="CP106982">
    <property type="protein sequence ID" value="UYF93234.1"/>
    <property type="molecule type" value="Genomic_DNA"/>
</dbReference>
<dbReference type="PROSITE" id="PS50977">
    <property type="entry name" value="HTH_TETR_2"/>
    <property type="match status" value="1"/>
</dbReference>
<reference evidence="5" key="3">
    <citation type="submission" date="2022-09" db="EMBL/GenBank/DDBJ databases">
        <title>The genome sequence of Rhodococcus aetherivorans N1.</title>
        <authorList>
            <person name="Jiang W."/>
        </authorList>
    </citation>
    <scope>NUCLEOTIDE SEQUENCE</scope>
    <source>
        <strain evidence="5">N1</strain>
    </source>
</reference>
<dbReference type="InterPro" id="IPR041583">
    <property type="entry name" value="TetR_C_31"/>
</dbReference>
<sequence length="204" mass="22001">MAANPERRAQLADAGLRVLGADGARKLTHRAVDREAGVPLGTCANYFPTRDELLGALGARIFERLAPDPDRLEALAGRTPSVDLYIDYMRYLVERTTAQPDLTVALMELRLESRRSPGLAEVLGATLSRNYRLDVEFNDAAQLPATALEVALLHYAVDGLLLDLLTTSIGADATPDELVTELVTRLLGRAGTGPLSSPRGPRAE</sequence>
<keyword evidence="6" id="KW-1185">Reference proteome</keyword>
<dbReference type="GeneID" id="83623292"/>
<dbReference type="RefSeq" id="WP_029541848.1">
    <property type="nucleotide sequence ID" value="NZ_BAAAYP010000042.1"/>
</dbReference>
<dbReference type="GO" id="GO:0003677">
    <property type="term" value="F:DNA binding"/>
    <property type="evidence" value="ECO:0007669"/>
    <property type="project" value="UniProtKB-UniRule"/>
</dbReference>
<evidence type="ECO:0000313" key="7">
    <source>
        <dbReference type="Proteomes" id="UP001163947"/>
    </source>
</evidence>
<dbReference type="Proteomes" id="UP001163947">
    <property type="component" value="Chromosome"/>
</dbReference>
<feature type="domain" description="HTH tetR-type" evidence="3">
    <location>
        <begin position="5"/>
        <end position="65"/>
    </location>
</feature>
<evidence type="ECO:0000313" key="6">
    <source>
        <dbReference type="Proteomes" id="UP000325466"/>
    </source>
</evidence>
<name>A0A059MW11_9NOCA</name>
<protein>
    <submittedName>
        <fullName evidence="5">TetR family transcriptional regulator</fullName>
    </submittedName>
</protein>
<evidence type="ECO:0000256" key="2">
    <source>
        <dbReference type="PROSITE-ProRule" id="PRU00335"/>
    </source>
</evidence>
<dbReference type="Gene3D" id="1.10.357.10">
    <property type="entry name" value="Tetracycline Repressor, domain 2"/>
    <property type="match status" value="1"/>
</dbReference>
<gene>
    <name evidence="5" type="ORF">OCS65_22720</name>
    <name evidence="4" type="ORF">RAJCM14343_2814</name>
</gene>
<evidence type="ECO:0000259" key="3">
    <source>
        <dbReference type="PROSITE" id="PS50977"/>
    </source>
</evidence>
<dbReference type="SUPFAM" id="SSF46689">
    <property type="entry name" value="Homeodomain-like"/>
    <property type="match status" value="1"/>
</dbReference>
<proteinExistence type="predicted"/>
<evidence type="ECO:0000313" key="5">
    <source>
        <dbReference type="EMBL" id="UYF93234.1"/>
    </source>
</evidence>
<keyword evidence="1 2" id="KW-0238">DNA-binding</keyword>
<dbReference type="InterPro" id="IPR001647">
    <property type="entry name" value="HTH_TetR"/>
</dbReference>
<dbReference type="AlphaFoldDB" id="A0A059MW11"/>
<evidence type="ECO:0000256" key="1">
    <source>
        <dbReference type="ARBA" id="ARBA00023125"/>
    </source>
</evidence>
<dbReference type="InterPro" id="IPR009057">
    <property type="entry name" value="Homeodomain-like_sf"/>
</dbReference>
<evidence type="ECO:0000313" key="4">
    <source>
        <dbReference type="EMBL" id="GES37559.1"/>
    </source>
</evidence>